<evidence type="ECO:0000256" key="1">
    <source>
        <dbReference type="SAM" id="MobiDB-lite"/>
    </source>
</evidence>
<dbReference type="Proteomes" id="UP001161017">
    <property type="component" value="Unassembled WGS sequence"/>
</dbReference>
<feature type="compositionally biased region" description="Polar residues" evidence="1">
    <location>
        <begin position="209"/>
        <end position="220"/>
    </location>
</feature>
<protein>
    <recommendedName>
        <fullName evidence="5">Peroxin 26</fullName>
    </recommendedName>
</protein>
<feature type="region of interest" description="Disordered" evidence="1">
    <location>
        <begin position="194"/>
        <end position="220"/>
    </location>
</feature>
<keyword evidence="2" id="KW-0472">Membrane</keyword>
<accession>A0AA43TUW1</accession>
<evidence type="ECO:0000256" key="2">
    <source>
        <dbReference type="SAM" id="Phobius"/>
    </source>
</evidence>
<reference evidence="3" key="1">
    <citation type="journal article" date="2023" name="Genome Biol. Evol.">
        <title>First Whole Genome Sequence and Flow Cytometry Genome Size Data for the Lichen-Forming Fungus Ramalina farinacea (Ascomycota).</title>
        <authorList>
            <person name="Llewellyn T."/>
            <person name="Mian S."/>
            <person name="Hill R."/>
            <person name="Leitch I.J."/>
            <person name="Gaya E."/>
        </authorList>
    </citation>
    <scope>NUCLEOTIDE SEQUENCE</scope>
    <source>
        <strain evidence="3">LIQ254RAFAR</strain>
    </source>
</reference>
<feature type="region of interest" description="Disordered" evidence="1">
    <location>
        <begin position="283"/>
        <end position="386"/>
    </location>
</feature>
<feature type="transmembrane region" description="Helical" evidence="2">
    <location>
        <begin position="414"/>
        <end position="431"/>
    </location>
</feature>
<keyword evidence="4" id="KW-1185">Reference proteome</keyword>
<comment type="caution">
    <text evidence="3">The sequence shown here is derived from an EMBL/GenBank/DDBJ whole genome shotgun (WGS) entry which is preliminary data.</text>
</comment>
<organism evidence="3 4">
    <name type="scientific">Ramalina farinacea</name>
    <dbReference type="NCBI Taxonomy" id="258253"/>
    <lineage>
        <taxon>Eukaryota</taxon>
        <taxon>Fungi</taxon>
        <taxon>Dikarya</taxon>
        <taxon>Ascomycota</taxon>
        <taxon>Pezizomycotina</taxon>
        <taxon>Lecanoromycetes</taxon>
        <taxon>OSLEUM clade</taxon>
        <taxon>Lecanoromycetidae</taxon>
        <taxon>Lecanorales</taxon>
        <taxon>Lecanorineae</taxon>
        <taxon>Ramalinaceae</taxon>
        <taxon>Ramalina</taxon>
    </lineage>
</organism>
<dbReference type="AlphaFoldDB" id="A0AA43TUW1"/>
<name>A0AA43TUW1_9LECA</name>
<sequence length="463" mass="51375">MSDTSTVISTEDAFSIPNVFASSNGATLCKPKTKRSELSKAYRSACQYYLTRRFHEALSTIKPLITTPSGPQNGEEDDAEHHKAPIAKADKEWRIKVWSFYLTFLNAIVELGPDEGSATVGRLQWKDILNKAETGSIWDEVVNVGYGGDESLVDPEVVVNLANLLLSSSESQAQNQQRLETYLSTANSATSVSISRLQSQQRTHDLSGKGSNPSLSTQTPADLETRIQIIELYSLHVLPRNGEWDYARNFIGMSDVLDEERREAMLQTLSELEGEETGLQEQFEDAWPHRQESPTPVPKYSDIERIDSNVTIKADPSIHERHTGGGEAFGTKNDESPAPTSELRPVPPQPANEPAPEPQRRVKPSVSSRPTRPGPGQPARNRPPNTILNRSMTWLITLQKLISNTALHMSQNPAGLLRFVLFLVAIIAAFGRRDLRQRIRRLAGGGWDKVRQTVGMGVKVSYI</sequence>
<proteinExistence type="predicted"/>
<feature type="compositionally biased region" description="Pro residues" evidence="1">
    <location>
        <begin position="345"/>
        <end position="357"/>
    </location>
</feature>
<evidence type="ECO:0000313" key="4">
    <source>
        <dbReference type="Proteomes" id="UP001161017"/>
    </source>
</evidence>
<keyword evidence="2" id="KW-0812">Transmembrane</keyword>
<evidence type="ECO:0008006" key="5">
    <source>
        <dbReference type="Google" id="ProtNLM"/>
    </source>
</evidence>
<evidence type="ECO:0000313" key="3">
    <source>
        <dbReference type="EMBL" id="MDI1488943.1"/>
    </source>
</evidence>
<dbReference type="EMBL" id="JAPUFD010000008">
    <property type="protein sequence ID" value="MDI1488943.1"/>
    <property type="molecule type" value="Genomic_DNA"/>
</dbReference>
<gene>
    <name evidence="3" type="ORF">OHK93_008220</name>
</gene>
<keyword evidence="2" id="KW-1133">Transmembrane helix</keyword>